<feature type="transmembrane region" description="Helical" evidence="1">
    <location>
        <begin position="12"/>
        <end position="38"/>
    </location>
</feature>
<feature type="transmembrane region" description="Helical" evidence="1">
    <location>
        <begin position="129"/>
        <end position="147"/>
    </location>
</feature>
<evidence type="ECO:0000313" key="2">
    <source>
        <dbReference type="EMBL" id="SES47219.1"/>
    </source>
</evidence>
<proteinExistence type="predicted"/>
<evidence type="ECO:0000256" key="1">
    <source>
        <dbReference type="SAM" id="Phobius"/>
    </source>
</evidence>
<evidence type="ECO:0008006" key="4">
    <source>
        <dbReference type="Google" id="ProtNLM"/>
    </source>
</evidence>
<keyword evidence="1" id="KW-1133">Transmembrane helix</keyword>
<keyword evidence="1" id="KW-0472">Membrane</keyword>
<feature type="transmembrane region" description="Helical" evidence="1">
    <location>
        <begin position="167"/>
        <end position="183"/>
    </location>
</feature>
<sequence>MGKNRWRQSTVWLHVLTSVGWMAQALALLTLLVVGRVTEDPALRSGSAEFAHIVDTTLLAPMANAAAATGIVLSAATSWGFFRHWWVLVKFVVTVVQLNVGIFVLSVGLNETVAAARAGEQVEAPVPQLVGSVVMVTAIAVQAWLSVVKPGGRTPWAAGPKPATAPVWVFAATIGAVLGDGVLSTVAGGPRPVLSLLVVVLALAWRGRSTKDGKAQVGATLITGRARVGQDR</sequence>
<evidence type="ECO:0000313" key="3">
    <source>
        <dbReference type="Proteomes" id="UP000199051"/>
    </source>
</evidence>
<keyword evidence="1" id="KW-0812">Transmembrane</keyword>
<dbReference type="EMBL" id="FOGI01000017">
    <property type="protein sequence ID" value="SES47219.1"/>
    <property type="molecule type" value="Genomic_DNA"/>
</dbReference>
<feature type="transmembrane region" description="Helical" evidence="1">
    <location>
        <begin position="88"/>
        <end position="109"/>
    </location>
</feature>
<dbReference type="Proteomes" id="UP000199051">
    <property type="component" value="Unassembled WGS sequence"/>
</dbReference>
<dbReference type="RefSeq" id="WP_218150843.1">
    <property type="nucleotide sequence ID" value="NZ_FOGI01000017.1"/>
</dbReference>
<dbReference type="AlphaFoldDB" id="A0A1H9XME2"/>
<keyword evidence="3" id="KW-1185">Reference proteome</keyword>
<organism evidence="2 3">
    <name type="scientific">Actinokineospora terrae</name>
    <dbReference type="NCBI Taxonomy" id="155974"/>
    <lineage>
        <taxon>Bacteria</taxon>
        <taxon>Bacillati</taxon>
        <taxon>Actinomycetota</taxon>
        <taxon>Actinomycetes</taxon>
        <taxon>Pseudonocardiales</taxon>
        <taxon>Pseudonocardiaceae</taxon>
        <taxon>Actinokineospora</taxon>
    </lineage>
</organism>
<gene>
    <name evidence="2" type="ORF">SAMN04487818_11711</name>
</gene>
<name>A0A1H9XME2_9PSEU</name>
<dbReference type="STRING" id="155974.SAMN04487818_11711"/>
<reference evidence="3" key="1">
    <citation type="submission" date="2016-10" db="EMBL/GenBank/DDBJ databases">
        <authorList>
            <person name="Varghese N."/>
            <person name="Submissions S."/>
        </authorList>
    </citation>
    <scope>NUCLEOTIDE SEQUENCE [LARGE SCALE GENOMIC DNA]</scope>
    <source>
        <strain evidence="3">DSM 44260</strain>
    </source>
</reference>
<protein>
    <recommendedName>
        <fullName evidence="4">DUF2269 domain-containing protein</fullName>
    </recommendedName>
</protein>
<accession>A0A1H9XME2</accession>
<feature type="transmembrane region" description="Helical" evidence="1">
    <location>
        <begin position="58"/>
        <end position="81"/>
    </location>
</feature>